<dbReference type="InterPro" id="IPR020904">
    <property type="entry name" value="Sc_DH/Rdtase_CS"/>
</dbReference>
<dbReference type="InterPro" id="IPR057326">
    <property type="entry name" value="KR_dom"/>
</dbReference>
<accession>A0A8J7Q8G8</accession>
<dbReference type="InterPro" id="IPR036291">
    <property type="entry name" value="NAD(P)-bd_dom_sf"/>
</dbReference>
<evidence type="ECO:0000256" key="2">
    <source>
        <dbReference type="ARBA" id="ARBA00023002"/>
    </source>
</evidence>
<dbReference type="EMBL" id="JAFREP010000010">
    <property type="protein sequence ID" value="MBO1319359.1"/>
    <property type="molecule type" value="Genomic_DNA"/>
</dbReference>
<evidence type="ECO:0000259" key="3">
    <source>
        <dbReference type="SMART" id="SM00822"/>
    </source>
</evidence>
<reference evidence="4" key="1">
    <citation type="submission" date="2021-03" db="EMBL/GenBank/DDBJ databases">
        <authorList>
            <person name="Wang G."/>
        </authorList>
    </citation>
    <scope>NUCLEOTIDE SEQUENCE</scope>
    <source>
        <strain evidence="4">KCTC 12899</strain>
    </source>
</reference>
<protein>
    <submittedName>
        <fullName evidence="4">SDR family oxidoreductase</fullName>
    </submittedName>
</protein>
<dbReference type="Pfam" id="PF13561">
    <property type="entry name" value="adh_short_C2"/>
    <property type="match status" value="1"/>
</dbReference>
<dbReference type="RefSeq" id="WP_207859180.1">
    <property type="nucleotide sequence ID" value="NZ_JAFREP010000010.1"/>
</dbReference>
<organism evidence="4 5">
    <name type="scientific">Acanthopleuribacter pedis</name>
    <dbReference type="NCBI Taxonomy" id="442870"/>
    <lineage>
        <taxon>Bacteria</taxon>
        <taxon>Pseudomonadati</taxon>
        <taxon>Acidobacteriota</taxon>
        <taxon>Holophagae</taxon>
        <taxon>Acanthopleuribacterales</taxon>
        <taxon>Acanthopleuribacteraceae</taxon>
        <taxon>Acanthopleuribacter</taxon>
    </lineage>
</organism>
<feature type="domain" description="Ketoreductase" evidence="3">
    <location>
        <begin position="6"/>
        <end position="216"/>
    </location>
</feature>
<dbReference type="PANTHER" id="PTHR42760">
    <property type="entry name" value="SHORT-CHAIN DEHYDROGENASES/REDUCTASES FAMILY MEMBER"/>
    <property type="match status" value="1"/>
</dbReference>
<dbReference type="SMART" id="SM00822">
    <property type="entry name" value="PKS_KR"/>
    <property type="match status" value="1"/>
</dbReference>
<dbReference type="PROSITE" id="PS00061">
    <property type="entry name" value="ADH_SHORT"/>
    <property type="match status" value="1"/>
</dbReference>
<name>A0A8J7Q8G8_9BACT</name>
<dbReference type="GO" id="GO:0016616">
    <property type="term" value="F:oxidoreductase activity, acting on the CH-OH group of donors, NAD or NADP as acceptor"/>
    <property type="evidence" value="ECO:0007669"/>
    <property type="project" value="TreeGrafter"/>
</dbReference>
<sequence length="244" mass="26367">MFANQKTILISGGSRGLGAAMVADSLEHGHRVITFSRRASDDLKRLGDAFGERLVWEALDATDTDAVTHFVKRMIADHGRIDALVNNAAVSLEQLFPLTSPEAVERTLTINLTACMVLTQLVSRNMLAHSAGNIINIGSILGSRGYKGTAVYSATKAALEGFTRSLARELGSRGIRVNCIAPGFIETDMTEGLDPKQRRQIERRTPLGRLGRVEDVLGLLRFLLSEDAAFMTGQVLVVDGGLTC</sequence>
<dbReference type="FunFam" id="3.40.50.720:FF:000173">
    <property type="entry name" value="3-oxoacyl-[acyl-carrier protein] reductase"/>
    <property type="match status" value="1"/>
</dbReference>
<dbReference type="Proteomes" id="UP000664417">
    <property type="component" value="Unassembled WGS sequence"/>
</dbReference>
<dbReference type="AlphaFoldDB" id="A0A8J7Q8G8"/>
<evidence type="ECO:0000256" key="1">
    <source>
        <dbReference type="ARBA" id="ARBA00006484"/>
    </source>
</evidence>
<gene>
    <name evidence="4" type="ORF">J3U88_12875</name>
</gene>
<comment type="caution">
    <text evidence="4">The sequence shown here is derived from an EMBL/GenBank/DDBJ whole genome shotgun (WGS) entry which is preliminary data.</text>
</comment>
<dbReference type="GO" id="GO:0030497">
    <property type="term" value="P:fatty acid elongation"/>
    <property type="evidence" value="ECO:0007669"/>
    <property type="project" value="TreeGrafter"/>
</dbReference>
<dbReference type="PANTHER" id="PTHR42760:SF40">
    <property type="entry name" value="3-OXOACYL-[ACYL-CARRIER-PROTEIN] REDUCTASE, CHLOROPLASTIC"/>
    <property type="match status" value="1"/>
</dbReference>
<evidence type="ECO:0000313" key="4">
    <source>
        <dbReference type="EMBL" id="MBO1319359.1"/>
    </source>
</evidence>
<dbReference type="PRINTS" id="PR00080">
    <property type="entry name" value="SDRFAMILY"/>
</dbReference>
<dbReference type="InterPro" id="IPR002347">
    <property type="entry name" value="SDR_fam"/>
</dbReference>
<keyword evidence="5" id="KW-1185">Reference proteome</keyword>
<comment type="similarity">
    <text evidence="1">Belongs to the short-chain dehydrogenases/reductases (SDR) family.</text>
</comment>
<dbReference type="Gene3D" id="3.40.50.720">
    <property type="entry name" value="NAD(P)-binding Rossmann-like Domain"/>
    <property type="match status" value="1"/>
</dbReference>
<proteinExistence type="inferred from homology"/>
<keyword evidence="2" id="KW-0560">Oxidoreductase</keyword>
<dbReference type="PRINTS" id="PR00081">
    <property type="entry name" value="GDHRDH"/>
</dbReference>
<evidence type="ECO:0000313" key="5">
    <source>
        <dbReference type="Proteomes" id="UP000664417"/>
    </source>
</evidence>
<dbReference type="SUPFAM" id="SSF51735">
    <property type="entry name" value="NAD(P)-binding Rossmann-fold domains"/>
    <property type="match status" value="1"/>
</dbReference>